<evidence type="ECO:0000313" key="2">
    <source>
        <dbReference type="Proteomes" id="UP000298327"/>
    </source>
</evidence>
<sequence length="79" mass="8901">MVRSQTTDVPCLREDVRPVGIMDEPERGCGTRYVDRHIQRDELAEASADQIDLSLPVTVGMRYGRRYVVSTCFRDALAG</sequence>
<name>A0A4Y9YXF3_9AGAM</name>
<gene>
    <name evidence="1" type="ORF">EVG20_g4843</name>
</gene>
<evidence type="ECO:0000313" key="1">
    <source>
        <dbReference type="EMBL" id="TFY66241.1"/>
    </source>
</evidence>
<proteinExistence type="predicted"/>
<protein>
    <submittedName>
        <fullName evidence="1">Uncharacterized protein</fullName>
    </submittedName>
</protein>
<dbReference type="Proteomes" id="UP000298327">
    <property type="component" value="Unassembled WGS sequence"/>
</dbReference>
<reference evidence="1 2" key="1">
    <citation type="submission" date="2019-02" db="EMBL/GenBank/DDBJ databases">
        <title>Genome sequencing of the rare red list fungi Dentipellis fragilis.</title>
        <authorList>
            <person name="Buettner E."/>
            <person name="Kellner H."/>
        </authorList>
    </citation>
    <scope>NUCLEOTIDE SEQUENCE [LARGE SCALE GENOMIC DNA]</scope>
    <source>
        <strain evidence="1 2">DSM 105465</strain>
    </source>
</reference>
<dbReference type="AlphaFoldDB" id="A0A4Y9YXF3"/>
<keyword evidence="2" id="KW-1185">Reference proteome</keyword>
<organism evidence="1 2">
    <name type="scientific">Dentipellis fragilis</name>
    <dbReference type="NCBI Taxonomy" id="205917"/>
    <lineage>
        <taxon>Eukaryota</taxon>
        <taxon>Fungi</taxon>
        <taxon>Dikarya</taxon>
        <taxon>Basidiomycota</taxon>
        <taxon>Agaricomycotina</taxon>
        <taxon>Agaricomycetes</taxon>
        <taxon>Russulales</taxon>
        <taxon>Hericiaceae</taxon>
        <taxon>Dentipellis</taxon>
    </lineage>
</organism>
<comment type="caution">
    <text evidence="1">The sequence shown here is derived from an EMBL/GenBank/DDBJ whole genome shotgun (WGS) entry which is preliminary data.</text>
</comment>
<accession>A0A4Y9YXF3</accession>
<dbReference type="EMBL" id="SEOQ01000264">
    <property type="protein sequence ID" value="TFY66241.1"/>
    <property type="molecule type" value="Genomic_DNA"/>
</dbReference>